<dbReference type="GO" id="GO:0016020">
    <property type="term" value="C:membrane"/>
    <property type="evidence" value="ECO:0007669"/>
    <property type="project" value="UniProtKB-SubCell"/>
</dbReference>
<feature type="transmembrane region" description="Helical" evidence="8">
    <location>
        <begin position="275"/>
        <end position="293"/>
    </location>
</feature>
<name>A0A1W0X654_HYPEX</name>
<evidence type="ECO:0000256" key="5">
    <source>
        <dbReference type="ARBA" id="ARBA00023136"/>
    </source>
</evidence>
<keyword evidence="11" id="KW-1185">Reference proteome</keyword>
<keyword evidence="4" id="KW-0297">G-protein coupled receptor</keyword>
<feature type="transmembrane region" description="Helical" evidence="8">
    <location>
        <begin position="171"/>
        <end position="193"/>
    </location>
</feature>
<comment type="subcellular location">
    <subcellularLocation>
        <location evidence="1">Membrane</location>
        <topology evidence="1">Multi-pass membrane protein</topology>
    </subcellularLocation>
</comment>
<keyword evidence="2 8" id="KW-0812">Transmembrane</keyword>
<sequence length="364" mass="41621">MASSPINDSFSLKNLTWPVGSNASNSSLPKNHIDVVYPNSSVIFHFLWSGYERGLYWWMIVNGLICFLGTAVNLAILVAMVQLERVTHSSCRIQIVHLLVIDLIQCAVSGPLGLTLNGQPRVLTLTECAFTRVPFMWVECSANWCASFLALNRFIAIWFPLTYRRLSRHRSFDIVSVVLPWFMGFPLVLPYIAGFGGRFTMSPPMYRCVLKATSNLPFEYTIYFGFITPMALLMVFYVGAGVKMALQLGITARRVGPLPVPDYEISRAREEKRFALARMLFVAAVLYIALYLPNPIVVTYFPRLGDGSPIYRMWLRTIYNAGFLVNPIVFLTMRPEYRKELRKQIRRLYTWLSHLVWNPEHLAP</sequence>
<dbReference type="PANTHER" id="PTHR24243:SF208">
    <property type="entry name" value="PYROKININ-1 RECEPTOR"/>
    <property type="match status" value="1"/>
</dbReference>
<evidence type="ECO:0000256" key="4">
    <source>
        <dbReference type="ARBA" id="ARBA00023040"/>
    </source>
</evidence>
<accession>A0A1W0X654</accession>
<evidence type="ECO:0000256" key="3">
    <source>
        <dbReference type="ARBA" id="ARBA00022989"/>
    </source>
</evidence>
<evidence type="ECO:0000256" key="8">
    <source>
        <dbReference type="SAM" id="Phobius"/>
    </source>
</evidence>
<feature type="transmembrane region" description="Helical" evidence="8">
    <location>
        <begin position="55"/>
        <end position="83"/>
    </location>
</feature>
<dbReference type="PROSITE" id="PS00237">
    <property type="entry name" value="G_PROTEIN_RECEP_F1_1"/>
    <property type="match status" value="1"/>
</dbReference>
<dbReference type="PROSITE" id="PS50262">
    <property type="entry name" value="G_PROTEIN_RECEP_F1_2"/>
    <property type="match status" value="1"/>
</dbReference>
<evidence type="ECO:0000256" key="2">
    <source>
        <dbReference type="ARBA" id="ARBA00022692"/>
    </source>
</evidence>
<evidence type="ECO:0000256" key="7">
    <source>
        <dbReference type="ARBA" id="ARBA00023224"/>
    </source>
</evidence>
<evidence type="ECO:0000256" key="6">
    <source>
        <dbReference type="ARBA" id="ARBA00023170"/>
    </source>
</evidence>
<dbReference type="Gene3D" id="1.20.1070.10">
    <property type="entry name" value="Rhodopsin 7-helix transmembrane proteins"/>
    <property type="match status" value="1"/>
</dbReference>
<proteinExistence type="predicted"/>
<keyword evidence="6" id="KW-0675">Receptor</keyword>
<dbReference type="PANTHER" id="PTHR24243">
    <property type="entry name" value="G-PROTEIN COUPLED RECEPTOR"/>
    <property type="match status" value="1"/>
</dbReference>
<dbReference type="InterPro" id="IPR017452">
    <property type="entry name" value="GPCR_Rhodpsn_7TM"/>
</dbReference>
<dbReference type="CDD" id="cd00637">
    <property type="entry name" value="7tm_classA_rhodopsin-like"/>
    <property type="match status" value="1"/>
</dbReference>
<evidence type="ECO:0000313" key="10">
    <source>
        <dbReference type="EMBL" id="OQV22955.1"/>
    </source>
</evidence>
<dbReference type="EMBL" id="MTYJ01000014">
    <property type="protein sequence ID" value="OQV22955.1"/>
    <property type="molecule type" value="Genomic_DNA"/>
</dbReference>
<dbReference type="GO" id="GO:0004930">
    <property type="term" value="F:G protein-coupled receptor activity"/>
    <property type="evidence" value="ECO:0007669"/>
    <property type="project" value="UniProtKB-KW"/>
</dbReference>
<evidence type="ECO:0000313" key="11">
    <source>
        <dbReference type="Proteomes" id="UP000192578"/>
    </source>
</evidence>
<dbReference type="OrthoDB" id="9975554at2759"/>
<dbReference type="Pfam" id="PF00001">
    <property type="entry name" value="7tm_1"/>
    <property type="match status" value="1"/>
</dbReference>
<dbReference type="SUPFAM" id="SSF81321">
    <property type="entry name" value="Family A G protein-coupled receptor-like"/>
    <property type="match status" value="1"/>
</dbReference>
<keyword evidence="3 8" id="KW-1133">Transmembrane helix</keyword>
<feature type="transmembrane region" description="Helical" evidence="8">
    <location>
        <begin position="313"/>
        <end position="333"/>
    </location>
</feature>
<dbReference type="AlphaFoldDB" id="A0A1W0X654"/>
<dbReference type="InterPro" id="IPR000276">
    <property type="entry name" value="GPCR_Rhodpsn"/>
</dbReference>
<evidence type="ECO:0000259" key="9">
    <source>
        <dbReference type="PROSITE" id="PS50262"/>
    </source>
</evidence>
<dbReference type="SMART" id="SM01381">
    <property type="entry name" value="7TM_GPCR_Srsx"/>
    <property type="match status" value="1"/>
</dbReference>
<gene>
    <name evidence="10" type="ORF">BV898_03007</name>
</gene>
<keyword evidence="5 8" id="KW-0472">Membrane</keyword>
<evidence type="ECO:0000256" key="1">
    <source>
        <dbReference type="ARBA" id="ARBA00004141"/>
    </source>
</evidence>
<dbReference type="Proteomes" id="UP000192578">
    <property type="component" value="Unassembled WGS sequence"/>
</dbReference>
<feature type="transmembrane region" description="Helical" evidence="8">
    <location>
        <begin position="220"/>
        <end position="240"/>
    </location>
</feature>
<comment type="caution">
    <text evidence="10">The sequence shown here is derived from an EMBL/GenBank/DDBJ whole genome shotgun (WGS) entry which is preliminary data.</text>
</comment>
<reference evidence="11" key="1">
    <citation type="submission" date="2017-01" db="EMBL/GenBank/DDBJ databases">
        <title>Comparative genomics of anhydrobiosis in the tardigrade Hypsibius dujardini.</title>
        <authorList>
            <person name="Yoshida Y."/>
            <person name="Koutsovoulos G."/>
            <person name="Laetsch D."/>
            <person name="Stevens L."/>
            <person name="Kumar S."/>
            <person name="Horikawa D."/>
            <person name="Ishino K."/>
            <person name="Komine S."/>
            <person name="Tomita M."/>
            <person name="Blaxter M."/>
            <person name="Arakawa K."/>
        </authorList>
    </citation>
    <scope>NUCLEOTIDE SEQUENCE [LARGE SCALE GENOMIC DNA]</scope>
    <source>
        <strain evidence="11">Z151</strain>
    </source>
</reference>
<organism evidence="10 11">
    <name type="scientific">Hypsibius exemplaris</name>
    <name type="common">Freshwater tardigrade</name>
    <dbReference type="NCBI Taxonomy" id="2072580"/>
    <lineage>
        <taxon>Eukaryota</taxon>
        <taxon>Metazoa</taxon>
        <taxon>Ecdysozoa</taxon>
        <taxon>Tardigrada</taxon>
        <taxon>Eutardigrada</taxon>
        <taxon>Parachela</taxon>
        <taxon>Hypsibioidea</taxon>
        <taxon>Hypsibiidae</taxon>
        <taxon>Hypsibius</taxon>
    </lineage>
</organism>
<protein>
    <recommendedName>
        <fullName evidence="9">G-protein coupled receptors family 1 profile domain-containing protein</fullName>
    </recommendedName>
</protein>
<feature type="domain" description="G-protein coupled receptors family 1 profile" evidence="9">
    <location>
        <begin position="72"/>
        <end position="330"/>
    </location>
</feature>
<keyword evidence="7" id="KW-0807">Transducer</keyword>